<dbReference type="PANTHER" id="PTHR35368">
    <property type="entry name" value="HYDROPEROXIDE REDUCTASE"/>
    <property type="match status" value="1"/>
</dbReference>
<dbReference type="InterPro" id="IPR003718">
    <property type="entry name" value="OsmC/Ohr_fam"/>
</dbReference>
<dbReference type="PANTHER" id="PTHR35368:SF1">
    <property type="entry name" value="HYDROPEROXIDE REDUCTASE"/>
    <property type="match status" value="1"/>
</dbReference>
<dbReference type="Proteomes" id="UP000326202">
    <property type="component" value="Chromosome"/>
</dbReference>
<reference evidence="1 2" key="1">
    <citation type="submission" date="2019-08" db="EMBL/GenBank/DDBJ databases">
        <title>Hyperibacter terrae gen. nov., sp. nov. and Hyperibacter viscosus sp. nov., two new members in the family Rhodospirillaceae isolated from the rhizosphere of Hypericum perforatum.</title>
        <authorList>
            <person name="Noviana Z."/>
        </authorList>
    </citation>
    <scope>NUCLEOTIDE SEQUENCE [LARGE SCALE GENOMIC DNA]</scope>
    <source>
        <strain evidence="1 2">R5913</strain>
    </source>
</reference>
<dbReference type="EMBL" id="CP042906">
    <property type="protein sequence ID" value="QEX15091.1"/>
    <property type="molecule type" value="Genomic_DNA"/>
</dbReference>
<sequence length="190" mass="20650">MNDMTPMKAPTHVNGFDLAKIEALVAGIQRDPGQARIEFKVRSAWKGQTRSDGQVESYRLGGQEIRRDFHIAADEPLELDGSNIAPNPQELLMAALNACMIVGYAANAALRGVSLDRLEIEAEGALDLRGFLGLDASVPAGYETMQVRVHMSGNGSPEQFREIHAAVQATSPNLFNLTRAIRIEPELVLA</sequence>
<dbReference type="InterPro" id="IPR015946">
    <property type="entry name" value="KH_dom-like_a/b"/>
</dbReference>
<keyword evidence="2" id="KW-1185">Reference proteome</keyword>
<organism evidence="1 2">
    <name type="scientific">Hypericibacter terrae</name>
    <dbReference type="NCBI Taxonomy" id="2602015"/>
    <lineage>
        <taxon>Bacteria</taxon>
        <taxon>Pseudomonadati</taxon>
        <taxon>Pseudomonadota</taxon>
        <taxon>Alphaproteobacteria</taxon>
        <taxon>Rhodospirillales</taxon>
        <taxon>Dongiaceae</taxon>
        <taxon>Hypericibacter</taxon>
    </lineage>
</organism>
<proteinExistence type="predicted"/>
<dbReference type="InterPro" id="IPR052924">
    <property type="entry name" value="OsmC/Ohr_hydroprdx_reductase"/>
</dbReference>
<dbReference type="SUPFAM" id="SSF82784">
    <property type="entry name" value="OsmC-like"/>
    <property type="match status" value="1"/>
</dbReference>
<evidence type="ECO:0000313" key="2">
    <source>
        <dbReference type="Proteomes" id="UP000326202"/>
    </source>
</evidence>
<accession>A0A5J6MDD9</accession>
<dbReference type="RefSeq" id="WP_225308508.1">
    <property type="nucleotide sequence ID" value="NZ_CP042906.1"/>
</dbReference>
<protein>
    <submittedName>
        <fullName evidence="1">Osmotically inducible protein C</fullName>
    </submittedName>
</protein>
<dbReference type="KEGG" id="htq:FRZ44_03710"/>
<evidence type="ECO:0000313" key="1">
    <source>
        <dbReference type="EMBL" id="QEX15091.1"/>
    </source>
</evidence>
<gene>
    <name evidence="1" type="ORF">FRZ44_03710</name>
</gene>
<dbReference type="InterPro" id="IPR036102">
    <property type="entry name" value="OsmC/Ohrsf"/>
</dbReference>
<dbReference type="Pfam" id="PF02566">
    <property type="entry name" value="OsmC"/>
    <property type="match status" value="1"/>
</dbReference>
<dbReference type="AlphaFoldDB" id="A0A5J6MDD9"/>
<dbReference type="Gene3D" id="3.30.300.20">
    <property type="match status" value="1"/>
</dbReference>
<name>A0A5J6MDD9_9PROT</name>